<dbReference type="EMBL" id="JAGEUA010000003">
    <property type="protein sequence ID" value="KAL0992661.1"/>
    <property type="molecule type" value="Genomic_DNA"/>
</dbReference>
<dbReference type="Pfam" id="PF02758">
    <property type="entry name" value="PYRIN"/>
    <property type="match status" value="1"/>
</dbReference>
<dbReference type="Pfam" id="PF23679">
    <property type="entry name" value="UPA-FIIND"/>
    <property type="match status" value="1"/>
</dbReference>
<comment type="subcellular location">
    <subcellularLocation>
        <location evidence="1">Cytoplasm</location>
        <location evidence="1">Cytosol</location>
    </subcellularLocation>
</comment>
<dbReference type="PANTHER" id="PTHR46985:SF2">
    <property type="entry name" value="APOPTOSIS-ASSOCIATED SPECK-LIKE PROTEIN CONTAINING A CARD"/>
    <property type="match status" value="1"/>
</dbReference>
<dbReference type="CDD" id="cd08321">
    <property type="entry name" value="Pyrin_ASC-like"/>
    <property type="match status" value="1"/>
</dbReference>
<feature type="compositionally biased region" description="Polar residues" evidence="5">
    <location>
        <begin position="367"/>
        <end position="387"/>
    </location>
</feature>
<evidence type="ECO:0000256" key="4">
    <source>
        <dbReference type="ARBA" id="ARBA00022859"/>
    </source>
</evidence>
<evidence type="ECO:0000259" key="7">
    <source>
        <dbReference type="PROSITE" id="PS51830"/>
    </source>
</evidence>
<dbReference type="AlphaFoldDB" id="A0ABD0XMK1"/>
<evidence type="ECO:0000256" key="1">
    <source>
        <dbReference type="ARBA" id="ARBA00004514"/>
    </source>
</evidence>
<dbReference type="PANTHER" id="PTHR46985">
    <property type="entry name" value="NACHT, LRR AND PYD DOMAINS-CONTAINING PROTEIN 1"/>
    <property type="match status" value="1"/>
</dbReference>
<keyword evidence="2" id="KW-0963">Cytoplasm</keyword>
<keyword evidence="9" id="KW-1185">Reference proteome</keyword>
<feature type="compositionally biased region" description="Polar residues" evidence="5">
    <location>
        <begin position="283"/>
        <end position="299"/>
    </location>
</feature>
<dbReference type="PROSITE" id="PS50824">
    <property type="entry name" value="DAPIN"/>
    <property type="match status" value="1"/>
</dbReference>
<dbReference type="Gene3D" id="1.10.533.10">
    <property type="entry name" value="Death Domain, Fas"/>
    <property type="match status" value="1"/>
</dbReference>
<evidence type="ECO:0000256" key="2">
    <source>
        <dbReference type="ARBA" id="ARBA00022490"/>
    </source>
</evidence>
<feature type="region of interest" description="Disordered" evidence="5">
    <location>
        <begin position="329"/>
        <end position="387"/>
    </location>
</feature>
<dbReference type="InterPro" id="IPR011029">
    <property type="entry name" value="DEATH-like_dom_sf"/>
</dbReference>
<sequence length="478" mass="54701">MDYPTVLLEHPHKISPDEFIPEIIIQQNRREYWFQCPSAGLFQCSITGLVFRMEGQGEVLYRTDLWDRRLLAQVGKRPAGPLFKFTCNKGSVCQLHLPHCEIHSEGGCDFLSVAHVKDDDSMMFINPDETTESHVILNITEFSKYGITKDTEAPPSPIHALVLPFYQLPDVKNNKNYSILCLLLLPKNANLNDVCETRKNRYGDREKYIEVTPNCELIPDQEYTLSTDLPDEQHLINPPEKAKFVDYEIYENYMPTFQLHLKKCFEEVTLHLKEHDGPEKWTSYISLPANNTEGTSTGSFRDYKKLPEKVEKKEKKKVKKALEEKVIKTGERKRKANNIAENDDEEEQPSTSTKPPPRQKRKVQKPSVTNNTEGTSTANNTEGASTGTTIKVSDQLLDTLEELNSEELNTFQWHLTKGVNQFQAIARSKLGNTNRTDTVDVMVQRYCDDAVKVTLAILRKMELNDLAKSLKQKMCSKV</sequence>
<dbReference type="Proteomes" id="UP001557470">
    <property type="component" value="Unassembled WGS sequence"/>
</dbReference>
<dbReference type="PROSITE" id="PS51830">
    <property type="entry name" value="FIIND"/>
    <property type="match status" value="1"/>
</dbReference>
<evidence type="ECO:0000256" key="3">
    <source>
        <dbReference type="ARBA" id="ARBA00022588"/>
    </source>
</evidence>
<dbReference type="InterPro" id="IPR051249">
    <property type="entry name" value="NLRP_Inflammasome"/>
</dbReference>
<dbReference type="GO" id="GO:0005829">
    <property type="term" value="C:cytosol"/>
    <property type="evidence" value="ECO:0007669"/>
    <property type="project" value="UniProtKB-SubCell"/>
</dbReference>
<dbReference type="Pfam" id="PF13553">
    <property type="entry name" value="FIIND"/>
    <property type="match status" value="1"/>
</dbReference>
<dbReference type="SMART" id="SM01289">
    <property type="entry name" value="PYRIN"/>
    <property type="match status" value="1"/>
</dbReference>
<keyword evidence="4" id="KW-0391">Immunity</keyword>
<proteinExistence type="predicted"/>
<evidence type="ECO:0000256" key="5">
    <source>
        <dbReference type="SAM" id="MobiDB-lite"/>
    </source>
</evidence>
<keyword evidence="3" id="KW-0399">Innate immunity</keyword>
<comment type="caution">
    <text evidence="8">The sequence shown here is derived from an EMBL/GenBank/DDBJ whole genome shotgun (WGS) entry which is preliminary data.</text>
</comment>
<protein>
    <submittedName>
        <fullName evidence="8">Uncharacterized protein</fullName>
    </submittedName>
</protein>
<dbReference type="SUPFAM" id="SSF47986">
    <property type="entry name" value="DEATH domain"/>
    <property type="match status" value="1"/>
</dbReference>
<evidence type="ECO:0000259" key="6">
    <source>
        <dbReference type="PROSITE" id="PS50824"/>
    </source>
</evidence>
<organism evidence="8 9">
    <name type="scientific">Umbra pygmaea</name>
    <name type="common">Eastern mudminnow</name>
    <dbReference type="NCBI Taxonomy" id="75934"/>
    <lineage>
        <taxon>Eukaryota</taxon>
        <taxon>Metazoa</taxon>
        <taxon>Chordata</taxon>
        <taxon>Craniata</taxon>
        <taxon>Vertebrata</taxon>
        <taxon>Euteleostomi</taxon>
        <taxon>Actinopterygii</taxon>
        <taxon>Neopterygii</taxon>
        <taxon>Teleostei</taxon>
        <taxon>Protacanthopterygii</taxon>
        <taxon>Esociformes</taxon>
        <taxon>Umbridae</taxon>
        <taxon>Umbra</taxon>
    </lineage>
</organism>
<evidence type="ECO:0000313" key="8">
    <source>
        <dbReference type="EMBL" id="KAL0992661.1"/>
    </source>
</evidence>
<name>A0ABD0XMK1_UMBPY</name>
<dbReference type="GO" id="GO:0045087">
    <property type="term" value="P:innate immune response"/>
    <property type="evidence" value="ECO:0007669"/>
    <property type="project" value="UniProtKB-KW"/>
</dbReference>
<dbReference type="InterPro" id="IPR025307">
    <property type="entry name" value="FIIND_dom"/>
</dbReference>
<dbReference type="InterPro" id="IPR004020">
    <property type="entry name" value="DAPIN"/>
</dbReference>
<feature type="domain" description="Pyrin" evidence="6">
    <location>
        <begin position="388"/>
        <end position="476"/>
    </location>
</feature>
<feature type="region of interest" description="Disordered" evidence="5">
    <location>
        <begin position="281"/>
        <end position="301"/>
    </location>
</feature>
<evidence type="ECO:0000313" key="9">
    <source>
        <dbReference type="Proteomes" id="UP001557470"/>
    </source>
</evidence>
<reference evidence="8 9" key="1">
    <citation type="submission" date="2024-06" db="EMBL/GenBank/DDBJ databases">
        <authorList>
            <person name="Pan Q."/>
            <person name="Wen M."/>
            <person name="Jouanno E."/>
            <person name="Zahm M."/>
            <person name="Klopp C."/>
            <person name="Cabau C."/>
            <person name="Louis A."/>
            <person name="Berthelot C."/>
            <person name="Parey E."/>
            <person name="Roest Crollius H."/>
            <person name="Montfort J."/>
            <person name="Robinson-Rechavi M."/>
            <person name="Bouchez O."/>
            <person name="Lampietro C."/>
            <person name="Lopez Roques C."/>
            <person name="Donnadieu C."/>
            <person name="Postlethwait J."/>
            <person name="Bobe J."/>
            <person name="Verreycken H."/>
            <person name="Guiguen Y."/>
        </authorList>
    </citation>
    <scope>NUCLEOTIDE SEQUENCE [LARGE SCALE GENOMIC DNA]</scope>
    <source>
        <strain evidence="8">Up_M1</strain>
        <tissue evidence="8">Testis</tissue>
    </source>
</reference>
<feature type="domain" description="FIIND" evidence="7">
    <location>
        <begin position="13"/>
        <end position="300"/>
    </location>
</feature>
<accession>A0ABD0XMK1</accession>
<gene>
    <name evidence="8" type="ORF">UPYG_G00096370</name>
</gene>